<protein>
    <recommendedName>
        <fullName evidence="1">DUF4440 domain-containing protein</fullName>
    </recommendedName>
</protein>
<evidence type="ECO:0000259" key="1">
    <source>
        <dbReference type="Pfam" id="PF14534"/>
    </source>
</evidence>
<feature type="domain" description="DUF4440" evidence="1">
    <location>
        <begin position="14"/>
        <end position="116"/>
    </location>
</feature>
<dbReference type="InterPro" id="IPR032710">
    <property type="entry name" value="NTF2-like_dom_sf"/>
</dbReference>
<dbReference type="STRING" id="225849.swp_5038"/>
<dbReference type="KEGG" id="swp:swp_5038"/>
<dbReference type="HOGENOM" id="CLU_119560_2_0_6"/>
<dbReference type="InterPro" id="IPR027843">
    <property type="entry name" value="DUF4440"/>
</dbReference>
<evidence type="ECO:0000313" key="3">
    <source>
        <dbReference type="Proteomes" id="UP000000753"/>
    </source>
</evidence>
<reference evidence="2 3" key="1">
    <citation type="journal article" date="2008" name="PLoS ONE">
        <title>Environmental adaptation: genomic analysis of the piezotolerant and psychrotolerant deep-sea iron reducing bacterium Shewanella piezotolerans WP3.</title>
        <authorList>
            <person name="Wang F."/>
            <person name="Wang J."/>
            <person name="Jian H."/>
            <person name="Zhang B."/>
            <person name="Li S."/>
            <person name="Wang F."/>
            <person name="Zeng X."/>
            <person name="Gao L."/>
            <person name="Bartlett D.H."/>
            <person name="Yu J."/>
            <person name="Hu S."/>
            <person name="Xiao X."/>
        </authorList>
    </citation>
    <scope>NUCLEOTIDE SEQUENCE [LARGE SCALE GENOMIC DNA]</scope>
    <source>
        <strain evidence="3">WP3 / JCM 13877</strain>
    </source>
</reference>
<dbReference type="SUPFAM" id="SSF54427">
    <property type="entry name" value="NTF2-like"/>
    <property type="match status" value="1"/>
</dbReference>
<proteinExistence type="predicted"/>
<dbReference type="eggNOG" id="COG4994">
    <property type="taxonomic scope" value="Bacteria"/>
</dbReference>
<dbReference type="AlphaFoldDB" id="B8CVH6"/>
<keyword evidence="3" id="KW-1185">Reference proteome</keyword>
<evidence type="ECO:0000313" key="2">
    <source>
        <dbReference type="EMBL" id="ACJ31652.1"/>
    </source>
</evidence>
<accession>B8CVH6</accession>
<dbReference type="EMBL" id="CP000472">
    <property type="protein sequence ID" value="ACJ31652.1"/>
    <property type="molecule type" value="Genomic_DNA"/>
</dbReference>
<dbReference type="Proteomes" id="UP000000753">
    <property type="component" value="Chromosome"/>
</dbReference>
<gene>
    <name evidence="2" type="ordered locus">swp_5038</name>
</gene>
<name>B8CVH6_SHEPW</name>
<dbReference type="Gene3D" id="3.10.450.50">
    <property type="match status" value="1"/>
</dbReference>
<dbReference type="Pfam" id="PF14534">
    <property type="entry name" value="DUF4440"/>
    <property type="match status" value="1"/>
</dbReference>
<sequence>MDLVVNFRLENLLIELELYLQKPEVRASQAELARLISDDFMEFAASGCSFGKSEVLSRLPDERAPHIETSHFEVRELTEGVCQIFYRAKLKKADENITSFSIRSSIWRKHKEAWQMVFHQGTPCRPF</sequence>
<organism evidence="2 3">
    <name type="scientific">Shewanella piezotolerans (strain WP3 / JCM 13877)</name>
    <dbReference type="NCBI Taxonomy" id="225849"/>
    <lineage>
        <taxon>Bacteria</taxon>
        <taxon>Pseudomonadati</taxon>
        <taxon>Pseudomonadota</taxon>
        <taxon>Gammaproteobacteria</taxon>
        <taxon>Alteromonadales</taxon>
        <taxon>Shewanellaceae</taxon>
        <taxon>Shewanella</taxon>
    </lineage>
</organism>